<dbReference type="Gene3D" id="3.40.50.1820">
    <property type="entry name" value="alpha/beta hydrolase"/>
    <property type="match status" value="1"/>
</dbReference>
<dbReference type="EC" id="3.1.1.-" evidence="3"/>
<sequence>MSTRNPVVESAAGRFLGLQDGSVAKFLGLPYAEPPVDDLRFALPKPAAPLGEFHATAFGPTPPASMELPAPFTYPEIEGDGWLSLNVWTPAPMAEGAKLPVYVWFYGGSFAMGNTAQDIFDGSTFARDGVVYVSANYRVGIEGFTHFPDAPDNRGLHDQILALQWVQDNIAQFGGDPDRVTIGGESAGSMSVSTLATTRFAGTLFQQVICESGIGIAFTLEEAAKATGFVAAALHKLPTAKSVSAVEARDAGKKVAEKLRKLSPHNILTVFAPVIDGDLLHETPVKSLSERPAPVTMIIGHNKNEADFWRVFGEFAPSDGALDALVLALTPFRAKRDLIQTYVDAYGDTLSKQDIFVEFVSDAAFCAPSLAAQRGQGTNCYAYLFTWPSSIHSKTALHTLDLGFAFDNVDAPGFIAYAGPDAPQSLADEIHGSWVRFITTGVPEDDWKPYSSEADIRVFGPPGRRNIEVLSAWKY</sequence>
<evidence type="ECO:0000313" key="5">
    <source>
        <dbReference type="EMBL" id="VEG53105.1"/>
    </source>
</evidence>
<evidence type="ECO:0000256" key="3">
    <source>
        <dbReference type="RuleBase" id="RU361235"/>
    </source>
</evidence>
<comment type="similarity">
    <text evidence="1 3">Belongs to the type-B carboxylesterase/lipase family.</text>
</comment>
<dbReference type="GO" id="GO:0016787">
    <property type="term" value="F:hydrolase activity"/>
    <property type="evidence" value="ECO:0007669"/>
    <property type="project" value="UniProtKB-KW"/>
</dbReference>
<keyword evidence="2 3" id="KW-0378">Hydrolase</keyword>
<dbReference type="InterPro" id="IPR029058">
    <property type="entry name" value="AB_hydrolase_fold"/>
</dbReference>
<evidence type="ECO:0000313" key="6">
    <source>
        <dbReference type="Proteomes" id="UP000279306"/>
    </source>
</evidence>
<dbReference type="PROSITE" id="PS00122">
    <property type="entry name" value="CARBOXYLESTERASE_B_1"/>
    <property type="match status" value="1"/>
</dbReference>
<feature type="domain" description="Carboxylesterase type B" evidence="4">
    <location>
        <begin position="6"/>
        <end position="453"/>
    </location>
</feature>
<reference evidence="5 6" key="1">
    <citation type="submission" date="2018-12" db="EMBL/GenBank/DDBJ databases">
        <authorList>
            <consortium name="Pathogen Informatics"/>
        </authorList>
    </citation>
    <scope>NUCLEOTIDE SEQUENCE [LARGE SCALE GENOMIC DNA]</scope>
    <source>
        <strain evidence="5 6">NCTC10437</strain>
    </source>
</reference>
<dbReference type="KEGG" id="mauu:NCTC10437_01799"/>
<evidence type="ECO:0000256" key="1">
    <source>
        <dbReference type="ARBA" id="ARBA00005964"/>
    </source>
</evidence>
<organism evidence="5 6">
    <name type="scientific">Mycolicibacterium aurum</name>
    <name type="common">Mycobacterium aurum</name>
    <dbReference type="NCBI Taxonomy" id="1791"/>
    <lineage>
        <taxon>Bacteria</taxon>
        <taxon>Bacillati</taxon>
        <taxon>Actinomycetota</taxon>
        <taxon>Actinomycetes</taxon>
        <taxon>Mycobacteriales</taxon>
        <taxon>Mycobacteriaceae</taxon>
        <taxon>Mycolicibacterium</taxon>
    </lineage>
</organism>
<dbReference type="InterPro" id="IPR019826">
    <property type="entry name" value="Carboxylesterase_B_AS"/>
</dbReference>
<name>A0A3S4TUH0_MYCAU</name>
<dbReference type="Pfam" id="PF00135">
    <property type="entry name" value="COesterase"/>
    <property type="match status" value="1"/>
</dbReference>
<proteinExistence type="inferred from homology"/>
<gene>
    <name evidence="5" type="ORF">NCTC10437_01799</name>
</gene>
<dbReference type="AlphaFoldDB" id="A0A3S4TUH0"/>
<dbReference type="SUPFAM" id="SSF53474">
    <property type="entry name" value="alpha/beta-Hydrolases"/>
    <property type="match status" value="1"/>
</dbReference>
<dbReference type="InterPro" id="IPR002018">
    <property type="entry name" value="CarbesteraseB"/>
</dbReference>
<accession>A0A3S4TUH0</accession>
<evidence type="ECO:0000256" key="2">
    <source>
        <dbReference type="ARBA" id="ARBA00022801"/>
    </source>
</evidence>
<dbReference type="EMBL" id="LR134356">
    <property type="protein sequence ID" value="VEG53105.1"/>
    <property type="molecule type" value="Genomic_DNA"/>
</dbReference>
<evidence type="ECO:0000259" key="4">
    <source>
        <dbReference type="Pfam" id="PF00135"/>
    </source>
</evidence>
<dbReference type="PANTHER" id="PTHR11559">
    <property type="entry name" value="CARBOXYLESTERASE"/>
    <property type="match status" value="1"/>
</dbReference>
<dbReference type="STRING" id="1791.GCA_001049355_04729"/>
<dbReference type="Proteomes" id="UP000279306">
    <property type="component" value="Chromosome"/>
</dbReference>
<keyword evidence="6" id="KW-1185">Reference proteome</keyword>
<dbReference type="InterPro" id="IPR050309">
    <property type="entry name" value="Type-B_Carboxylest/Lipase"/>
</dbReference>
<protein>
    <recommendedName>
        <fullName evidence="3">Carboxylic ester hydrolase</fullName>
        <ecNumber evidence="3">3.1.1.-</ecNumber>
    </recommendedName>
</protein>